<name>A0ABW3HBA1_9SPHN</name>
<dbReference type="InterPro" id="IPR019926">
    <property type="entry name" value="Ribosomal_uL3_CS"/>
</dbReference>
<feature type="region of interest" description="Disordered" evidence="11">
    <location>
        <begin position="228"/>
        <end position="249"/>
    </location>
</feature>
<evidence type="ECO:0000256" key="4">
    <source>
        <dbReference type="ARBA" id="ARBA00022884"/>
    </source>
</evidence>
<evidence type="ECO:0000256" key="8">
    <source>
        <dbReference type="HAMAP-Rule" id="MF_01325"/>
    </source>
</evidence>
<dbReference type="InterPro" id="IPR009000">
    <property type="entry name" value="Transl_B-barrel_sf"/>
</dbReference>
<evidence type="ECO:0000313" key="12">
    <source>
        <dbReference type="EMBL" id="MFD0946896.1"/>
    </source>
</evidence>
<comment type="subunit">
    <text evidence="8 10">Part of the 50S ribosomal subunit. Forms a cluster with proteins L14 and L19.</text>
</comment>
<reference evidence="13" key="1">
    <citation type="journal article" date="2019" name="Int. J. Syst. Evol. Microbiol.">
        <title>The Global Catalogue of Microorganisms (GCM) 10K type strain sequencing project: providing services to taxonomists for standard genome sequencing and annotation.</title>
        <authorList>
            <consortium name="The Broad Institute Genomics Platform"/>
            <consortium name="The Broad Institute Genome Sequencing Center for Infectious Disease"/>
            <person name="Wu L."/>
            <person name="Ma J."/>
        </authorList>
    </citation>
    <scope>NUCLEOTIDE SEQUENCE [LARGE SCALE GENOMIC DNA]</scope>
    <source>
        <strain evidence="13">CCUG 62982</strain>
    </source>
</reference>
<evidence type="ECO:0000256" key="5">
    <source>
        <dbReference type="ARBA" id="ARBA00022980"/>
    </source>
</evidence>
<dbReference type="PROSITE" id="PS00474">
    <property type="entry name" value="RIBOSOMAL_L3"/>
    <property type="match status" value="1"/>
</dbReference>
<protein>
    <recommendedName>
        <fullName evidence="7 8">Large ribosomal subunit protein uL3</fullName>
    </recommendedName>
</protein>
<keyword evidence="5 8" id="KW-0689">Ribosomal protein</keyword>
<evidence type="ECO:0000313" key="13">
    <source>
        <dbReference type="Proteomes" id="UP001596977"/>
    </source>
</evidence>
<keyword evidence="6 8" id="KW-0687">Ribonucleoprotein</keyword>
<dbReference type="PANTHER" id="PTHR11229:SF16">
    <property type="entry name" value="LARGE RIBOSOMAL SUBUNIT PROTEIN UL3C"/>
    <property type="match status" value="1"/>
</dbReference>
<evidence type="ECO:0000256" key="10">
    <source>
        <dbReference type="RuleBase" id="RU003906"/>
    </source>
</evidence>
<keyword evidence="3 8" id="KW-0699">rRNA-binding</keyword>
<comment type="similarity">
    <text evidence="1 8 9">Belongs to the universal ribosomal protein uL3 family.</text>
</comment>
<evidence type="ECO:0000256" key="11">
    <source>
        <dbReference type="SAM" id="MobiDB-lite"/>
    </source>
</evidence>
<dbReference type="GO" id="GO:0005840">
    <property type="term" value="C:ribosome"/>
    <property type="evidence" value="ECO:0007669"/>
    <property type="project" value="UniProtKB-KW"/>
</dbReference>
<gene>
    <name evidence="8 12" type="primary">rplC</name>
    <name evidence="12" type="ORF">ACFQ1E_11150</name>
</gene>
<keyword evidence="2 8" id="KW-0488">Methylation</keyword>
<dbReference type="HAMAP" id="MF_01325_B">
    <property type="entry name" value="Ribosomal_uL3_B"/>
    <property type="match status" value="1"/>
</dbReference>
<proteinExistence type="inferred from homology"/>
<dbReference type="Gene3D" id="3.30.160.810">
    <property type="match status" value="1"/>
</dbReference>
<comment type="function">
    <text evidence="8 10">One of the primary rRNA binding proteins, it binds directly near the 3'-end of the 23S rRNA, where it nucleates assembly of the 50S subunit.</text>
</comment>
<organism evidence="12 13">
    <name type="scientific">Sphingomonas canadensis</name>
    <dbReference type="NCBI Taxonomy" id="1219257"/>
    <lineage>
        <taxon>Bacteria</taxon>
        <taxon>Pseudomonadati</taxon>
        <taxon>Pseudomonadota</taxon>
        <taxon>Alphaproteobacteria</taxon>
        <taxon>Sphingomonadales</taxon>
        <taxon>Sphingomonadaceae</taxon>
        <taxon>Sphingomonas</taxon>
    </lineage>
</organism>
<accession>A0ABW3HBA1</accession>
<dbReference type="RefSeq" id="WP_264943990.1">
    <property type="nucleotide sequence ID" value="NZ_JAPDRA010000004.1"/>
</dbReference>
<dbReference type="InterPro" id="IPR000597">
    <property type="entry name" value="Ribosomal_uL3"/>
</dbReference>
<feature type="compositionally biased region" description="Low complexity" evidence="11">
    <location>
        <begin position="230"/>
        <end position="243"/>
    </location>
</feature>
<dbReference type="Proteomes" id="UP001596977">
    <property type="component" value="Unassembled WGS sequence"/>
</dbReference>
<dbReference type="SUPFAM" id="SSF50447">
    <property type="entry name" value="Translation proteins"/>
    <property type="match status" value="1"/>
</dbReference>
<dbReference type="PANTHER" id="PTHR11229">
    <property type="entry name" value="50S RIBOSOMAL PROTEIN L3"/>
    <property type="match status" value="1"/>
</dbReference>
<dbReference type="InterPro" id="IPR019927">
    <property type="entry name" value="Ribosomal_uL3_bac/org-type"/>
</dbReference>
<evidence type="ECO:0000256" key="2">
    <source>
        <dbReference type="ARBA" id="ARBA00022481"/>
    </source>
</evidence>
<dbReference type="Gene3D" id="2.40.30.10">
    <property type="entry name" value="Translation factors"/>
    <property type="match status" value="1"/>
</dbReference>
<sequence length="249" mass="26316">MRTGVIAKKMGMTRLFQDDGRHVPVTVLALEGVQVVAVRDKEKDGYVAVQIGAGTAKVKNVAKPQRGHFAKAEVEPKAQLCEFRVADDAVLEVGAEISADHFVAGQLVDVSGRTQGKGFAGAMKRWGFGGLRATHGVSVSHRSHGSTGNRQDPGRVFKNKKMAGHMGDRNRTQQNLEVVGTDAERGLIFVKGSVPGHKGTWLIVKDAVKVSRHAEAPYPAGLKAVANSNEAPAEAPAAAAPEATEGQEG</sequence>
<feature type="modified residue" description="N5-methylglutamine" evidence="8">
    <location>
        <position position="151"/>
    </location>
</feature>
<dbReference type="Pfam" id="PF00297">
    <property type="entry name" value="Ribosomal_L3"/>
    <property type="match status" value="1"/>
</dbReference>
<evidence type="ECO:0000256" key="6">
    <source>
        <dbReference type="ARBA" id="ARBA00023274"/>
    </source>
</evidence>
<dbReference type="NCBIfam" id="TIGR03625">
    <property type="entry name" value="L3_bact"/>
    <property type="match status" value="1"/>
</dbReference>
<comment type="PTM">
    <text evidence="8">Methylated by PrmB.</text>
</comment>
<evidence type="ECO:0000256" key="1">
    <source>
        <dbReference type="ARBA" id="ARBA00006540"/>
    </source>
</evidence>
<comment type="caution">
    <text evidence="12">The sequence shown here is derived from an EMBL/GenBank/DDBJ whole genome shotgun (WGS) entry which is preliminary data.</text>
</comment>
<keyword evidence="4 8" id="KW-0694">RNA-binding</keyword>
<evidence type="ECO:0000256" key="9">
    <source>
        <dbReference type="RuleBase" id="RU003905"/>
    </source>
</evidence>
<evidence type="ECO:0000256" key="3">
    <source>
        <dbReference type="ARBA" id="ARBA00022730"/>
    </source>
</evidence>
<keyword evidence="13" id="KW-1185">Reference proteome</keyword>
<dbReference type="EMBL" id="JBHTJG010000004">
    <property type="protein sequence ID" value="MFD0946896.1"/>
    <property type="molecule type" value="Genomic_DNA"/>
</dbReference>
<evidence type="ECO:0000256" key="7">
    <source>
        <dbReference type="ARBA" id="ARBA00035243"/>
    </source>
</evidence>